<dbReference type="Proteomes" id="UP000324358">
    <property type="component" value="Unassembled WGS sequence"/>
</dbReference>
<evidence type="ECO:0000256" key="1">
    <source>
        <dbReference type="SAM" id="Phobius"/>
    </source>
</evidence>
<sequence>MLIIKYKNKRLYINLLFGSIWVILGIFTSWEAGKFRWSNYFYIIFGVIYLGIYFWEFKNQYLTITDNFIKNNSLFGKKILLKDIIHVKKVFGDYIIKTDQKELSINMSLVHADSKAELDAFINSINLPKEETITSN</sequence>
<dbReference type="AlphaFoldDB" id="A0A5D0R371"/>
<organism evidence="2 3">
    <name type="scientific">Bizionia algoritergicola</name>
    <dbReference type="NCBI Taxonomy" id="291187"/>
    <lineage>
        <taxon>Bacteria</taxon>
        <taxon>Pseudomonadati</taxon>
        <taxon>Bacteroidota</taxon>
        <taxon>Flavobacteriia</taxon>
        <taxon>Flavobacteriales</taxon>
        <taxon>Flavobacteriaceae</taxon>
        <taxon>Bizionia</taxon>
    </lineage>
</organism>
<accession>A0A5D0R371</accession>
<keyword evidence="1" id="KW-0812">Transmembrane</keyword>
<feature type="transmembrane region" description="Helical" evidence="1">
    <location>
        <begin position="37"/>
        <end position="55"/>
    </location>
</feature>
<gene>
    <name evidence="2" type="ORF">ES675_03885</name>
</gene>
<proteinExistence type="predicted"/>
<protein>
    <submittedName>
        <fullName evidence="2">Uncharacterized protein</fullName>
    </submittedName>
</protein>
<dbReference type="EMBL" id="VSKL01000001">
    <property type="protein sequence ID" value="TYB75276.1"/>
    <property type="molecule type" value="Genomic_DNA"/>
</dbReference>
<evidence type="ECO:0000313" key="2">
    <source>
        <dbReference type="EMBL" id="TYB75276.1"/>
    </source>
</evidence>
<keyword evidence="3" id="KW-1185">Reference proteome</keyword>
<evidence type="ECO:0000313" key="3">
    <source>
        <dbReference type="Proteomes" id="UP000324358"/>
    </source>
</evidence>
<keyword evidence="1" id="KW-1133">Transmembrane helix</keyword>
<name>A0A5D0R371_9FLAO</name>
<dbReference type="RefSeq" id="WP_066247407.1">
    <property type="nucleotide sequence ID" value="NZ_VSKL01000001.1"/>
</dbReference>
<dbReference type="OrthoDB" id="1452529at2"/>
<feature type="transmembrane region" description="Helical" evidence="1">
    <location>
        <begin position="12"/>
        <end position="31"/>
    </location>
</feature>
<comment type="caution">
    <text evidence="2">The sequence shown here is derived from an EMBL/GenBank/DDBJ whole genome shotgun (WGS) entry which is preliminary data.</text>
</comment>
<reference evidence="2 3" key="1">
    <citation type="submission" date="2019-08" db="EMBL/GenBank/DDBJ databases">
        <title>Genomes of Antarctic Bizionia species.</title>
        <authorList>
            <person name="Bowman J.P."/>
        </authorList>
    </citation>
    <scope>NUCLEOTIDE SEQUENCE [LARGE SCALE GENOMIC DNA]</scope>
    <source>
        <strain evidence="2 3">APA-1</strain>
    </source>
</reference>
<keyword evidence="1" id="KW-0472">Membrane</keyword>